<evidence type="ECO:0000256" key="11">
    <source>
        <dbReference type="ARBA" id="ARBA00022843"/>
    </source>
</evidence>
<dbReference type="EC" id="1.-.-.-" evidence="18"/>
<dbReference type="GO" id="GO:0050660">
    <property type="term" value="F:flavin adenine dinucleotide binding"/>
    <property type="evidence" value="ECO:0007669"/>
    <property type="project" value="InterPro"/>
</dbReference>
<dbReference type="Pfam" id="PF00743">
    <property type="entry name" value="FMO-like"/>
    <property type="match status" value="1"/>
</dbReference>
<keyword evidence="15 18" id="KW-0560">Oxidoreductase</keyword>
<keyword evidence="20" id="KW-1185">Reference proteome</keyword>
<proteinExistence type="inferred from homology"/>
<keyword evidence="14" id="KW-1133">Transmembrane helix</keyword>
<comment type="cofactor">
    <cofactor evidence="2 18">
        <name>FAD</name>
        <dbReference type="ChEBI" id="CHEBI:57692"/>
    </cofactor>
</comment>
<evidence type="ECO:0000256" key="2">
    <source>
        <dbReference type="ARBA" id="ARBA00001974"/>
    </source>
</evidence>
<name>A0A3B5KKC1_9TELE</name>
<comment type="similarity">
    <text evidence="5 18">Belongs to the FMO family.</text>
</comment>
<evidence type="ECO:0000256" key="1">
    <source>
        <dbReference type="ARBA" id="ARBA00001946"/>
    </source>
</evidence>
<keyword evidence="13" id="KW-0521">NADP</keyword>
<comment type="subcellular location">
    <subcellularLocation>
        <location evidence="4">Endoplasmic reticulum membrane</location>
        <topology evidence="4">Single-pass membrane protein</topology>
    </subcellularLocation>
    <subcellularLocation>
        <location evidence="3">Microsome membrane</location>
        <topology evidence="3">Single-pass membrane protein</topology>
    </subcellularLocation>
</comment>
<keyword evidence="12" id="KW-0256">Endoplasmic reticulum</keyword>
<keyword evidence="16 18" id="KW-0503">Monooxygenase</keyword>
<dbReference type="PIRSF" id="PIRSF000332">
    <property type="entry name" value="FMO"/>
    <property type="match status" value="1"/>
</dbReference>
<dbReference type="AlphaFoldDB" id="A0A3B5KKC1"/>
<comment type="cofactor">
    <cofactor evidence="1">
        <name>Mg(2+)</name>
        <dbReference type="ChEBI" id="CHEBI:18420"/>
    </cofactor>
</comment>
<evidence type="ECO:0000256" key="18">
    <source>
        <dbReference type="RuleBase" id="RU361177"/>
    </source>
</evidence>
<evidence type="ECO:0000313" key="20">
    <source>
        <dbReference type="Proteomes" id="UP000261380"/>
    </source>
</evidence>
<accession>A0A3B5KKC1</accession>
<reference evidence="19" key="1">
    <citation type="submission" date="2025-08" db="UniProtKB">
        <authorList>
            <consortium name="Ensembl"/>
        </authorList>
    </citation>
    <scope>IDENTIFICATION</scope>
</reference>
<dbReference type="InterPro" id="IPR000960">
    <property type="entry name" value="Flavin_mOase"/>
</dbReference>
<keyword evidence="10" id="KW-0460">Magnesium</keyword>
<dbReference type="Gene3D" id="3.50.50.60">
    <property type="entry name" value="FAD/NAD(P)-binding domain"/>
    <property type="match status" value="1"/>
</dbReference>
<keyword evidence="7 18" id="KW-0285">Flavoprotein</keyword>
<dbReference type="GO" id="GO:0050661">
    <property type="term" value="F:NADP binding"/>
    <property type="evidence" value="ECO:0007669"/>
    <property type="project" value="InterPro"/>
</dbReference>
<evidence type="ECO:0000313" key="19">
    <source>
        <dbReference type="Ensembl" id="ENSXCOP00000000633.1"/>
    </source>
</evidence>
<keyword evidence="9 18" id="KW-0274">FAD</keyword>
<evidence type="ECO:0000256" key="8">
    <source>
        <dbReference type="ARBA" id="ARBA00022692"/>
    </source>
</evidence>
<dbReference type="PRINTS" id="PR00370">
    <property type="entry name" value="FMOXYGENASE"/>
</dbReference>
<keyword evidence="12" id="KW-0492">Microsome</keyword>
<dbReference type="InterPro" id="IPR020946">
    <property type="entry name" value="Flavin_mOase-like"/>
</dbReference>
<evidence type="ECO:0000256" key="14">
    <source>
        <dbReference type="ARBA" id="ARBA00022989"/>
    </source>
</evidence>
<evidence type="ECO:0000256" key="12">
    <source>
        <dbReference type="ARBA" id="ARBA00022848"/>
    </source>
</evidence>
<dbReference type="GO" id="GO:0004499">
    <property type="term" value="F:N,N-dimethylaniline monooxygenase activity"/>
    <property type="evidence" value="ECO:0007669"/>
    <property type="project" value="InterPro"/>
</dbReference>
<protein>
    <recommendedName>
        <fullName evidence="18">Flavin-containing monooxygenase</fullName>
        <ecNumber evidence="18">1.-.-.-</ecNumber>
    </recommendedName>
</protein>
<dbReference type="GO" id="GO:0005789">
    <property type="term" value="C:endoplasmic reticulum membrane"/>
    <property type="evidence" value="ECO:0007669"/>
    <property type="project" value="UniProtKB-SubCell"/>
</dbReference>
<dbReference type="GeneTree" id="ENSGT00940000160836"/>
<evidence type="ECO:0000256" key="10">
    <source>
        <dbReference type="ARBA" id="ARBA00022842"/>
    </source>
</evidence>
<evidence type="ECO:0000256" key="16">
    <source>
        <dbReference type="ARBA" id="ARBA00023033"/>
    </source>
</evidence>
<evidence type="ECO:0000256" key="9">
    <source>
        <dbReference type="ARBA" id="ARBA00022827"/>
    </source>
</evidence>
<dbReference type="SUPFAM" id="SSF51905">
    <property type="entry name" value="FAD/NAD(P)-binding domain"/>
    <property type="match status" value="1"/>
</dbReference>
<evidence type="ECO:0000256" key="4">
    <source>
        <dbReference type="ARBA" id="ARBA00004389"/>
    </source>
</evidence>
<dbReference type="FunFam" id="3.50.50.60:FF:000073">
    <property type="entry name" value="Dimethylaniline monooxygenase [N-oxide-forming]"/>
    <property type="match status" value="1"/>
</dbReference>
<evidence type="ECO:0000256" key="3">
    <source>
        <dbReference type="ARBA" id="ARBA00004111"/>
    </source>
</evidence>
<evidence type="ECO:0000256" key="13">
    <source>
        <dbReference type="ARBA" id="ARBA00022857"/>
    </source>
</evidence>
<keyword evidence="11" id="KW-0832">Ubl conjugation</keyword>
<dbReference type="InterPro" id="IPR050346">
    <property type="entry name" value="FMO-like"/>
</dbReference>
<dbReference type="InterPro" id="IPR036188">
    <property type="entry name" value="FAD/NAD-bd_sf"/>
</dbReference>
<organism evidence="19 20">
    <name type="scientific">Xiphophorus couchianus</name>
    <name type="common">Monterrey platyfish</name>
    <dbReference type="NCBI Taxonomy" id="32473"/>
    <lineage>
        <taxon>Eukaryota</taxon>
        <taxon>Metazoa</taxon>
        <taxon>Chordata</taxon>
        <taxon>Craniata</taxon>
        <taxon>Vertebrata</taxon>
        <taxon>Euteleostomi</taxon>
        <taxon>Actinopterygii</taxon>
        <taxon>Neopterygii</taxon>
        <taxon>Teleostei</taxon>
        <taxon>Neoteleostei</taxon>
        <taxon>Acanthomorphata</taxon>
        <taxon>Ovalentaria</taxon>
        <taxon>Atherinomorphae</taxon>
        <taxon>Cyprinodontiformes</taxon>
        <taxon>Poeciliidae</taxon>
        <taxon>Poeciliinae</taxon>
        <taxon>Xiphophorus</taxon>
    </lineage>
</organism>
<dbReference type="PANTHER" id="PTHR23023">
    <property type="entry name" value="DIMETHYLANILINE MONOOXYGENASE"/>
    <property type="match status" value="1"/>
</dbReference>
<dbReference type="PRINTS" id="PR01122">
    <property type="entry name" value="FMOXYGENASE2"/>
</dbReference>
<dbReference type="Proteomes" id="UP000261380">
    <property type="component" value="Unplaced"/>
</dbReference>
<dbReference type="PROSITE" id="PS51257">
    <property type="entry name" value="PROKAR_LIPOPROTEIN"/>
    <property type="match status" value="1"/>
</dbReference>
<sequence length="296" mass="33976">MTKFKKAIGAGSSGLACVKVCLEEGLDPVCFESSDDIGGLWKFKESPEPDRSSIYRSLVVNTSKEMMCFSDFPMPDDYPNYMHNSQLLQYFRLYAEHFHLLQHIRFQTTVRSVTQRPDFSESGQWDVVTMNKNNEEERHIFDAVLVCSGHYTHPVLPLSDFLGIKITSVNLNYHKRNIETQIPSGGMLQETTTTSNILHPLQTFLSVRDGFWVMSRMAHRGLPVDMALISRFNILLLQLLPKTLINWAAERALNQKYDHELYGLKPRHRYHCLNQPTSFDYCSKTTGAEFNADKLA</sequence>
<keyword evidence="6" id="KW-1017">Isopeptide bond</keyword>
<evidence type="ECO:0000256" key="5">
    <source>
        <dbReference type="ARBA" id="ARBA00009183"/>
    </source>
</evidence>
<evidence type="ECO:0000256" key="7">
    <source>
        <dbReference type="ARBA" id="ARBA00022630"/>
    </source>
</evidence>
<evidence type="ECO:0000256" key="15">
    <source>
        <dbReference type="ARBA" id="ARBA00023002"/>
    </source>
</evidence>
<dbReference type="InterPro" id="IPR002254">
    <property type="entry name" value="Flavin_mOase_2"/>
</dbReference>
<keyword evidence="17" id="KW-0472">Membrane</keyword>
<evidence type="ECO:0000256" key="6">
    <source>
        <dbReference type="ARBA" id="ARBA00022499"/>
    </source>
</evidence>
<keyword evidence="8" id="KW-0812">Transmembrane</keyword>
<dbReference type="Ensembl" id="ENSXCOT00000000643.1">
    <property type="protein sequence ID" value="ENSXCOP00000000633.1"/>
    <property type="gene ID" value="ENSXCOG00000000550.1"/>
</dbReference>
<reference evidence="19" key="2">
    <citation type="submission" date="2025-09" db="UniProtKB">
        <authorList>
            <consortium name="Ensembl"/>
        </authorList>
    </citation>
    <scope>IDENTIFICATION</scope>
</reference>
<evidence type="ECO:0000256" key="17">
    <source>
        <dbReference type="ARBA" id="ARBA00023136"/>
    </source>
</evidence>